<keyword evidence="3" id="KW-1185">Reference proteome</keyword>
<proteinExistence type="predicted"/>
<dbReference type="Proteomes" id="UP001220324">
    <property type="component" value="Unassembled WGS sequence"/>
</dbReference>
<organism evidence="2 3">
    <name type="scientific">Penicillium frequentans</name>
    <dbReference type="NCBI Taxonomy" id="3151616"/>
    <lineage>
        <taxon>Eukaryota</taxon>
        <taxon>Fungi</taxon>
        <taxon>Dikarya</taxon>
        <taxon>Ascomycota</taxon>
        <taxon>Pezizomycotina</taxon>
        <taxon>Eurotiomycetes</taxon>
        <taxon>Eurotiomycetidae</taxon>
        <taxon>Eurotiales</taxon>
        <taxon>Aspergillaceae</taxon>
        <taxon>Penicillium</taxon>
    </lineage>
</organism>
<evidence type="ECO:0000313" key="2">
    <source>
        <dbReference type="EMBL" id="KAJ5526153.1"/>
    </source>
</evidence>
<protein>
    <submittedName>
        <fullName evidence="2">Uncharacterized protein</fullName>
    </submittedName>
</protein>
<accession>A0AAD6CM94</accession>
<evidence type="ECO:0000256" key="1">
    <source>
        <dbReference type="SAM" id="MobiDB-lite"/>
    </source>
</evidence>
<comment type="caution">
    <text evidence="2">The sequence shown here is derived from an EMBL/GenBank/DDBJ whole genome shotgun (WGS) entry which is preliminary data.</text>
</comment>
<feature type="region of interest" description="Disordered" evidence="1">
    <location>
        <begin position="51"/>
        <end position="88"/>
    </location>
</feature>
<feature type="region of interest" description="Disordered" evidence="1">
    <location>
        <begin position="1"/>
        <end position="28"/>
    </location>
</feature>
<gene>
    <name evidence="2" type="ORF">N7494_012803</name>
</gene>
<evidence type="ECO:0000313" key="3">
    <source>
        <dbReference type="Proteomes" id="UP001220324"/>
    </source>
</evidence>
<sequence length="142" mass="15355">MVHQQQNAHAGGSLTEMAPTGTSIPNDAVKQNIIPSIPRLDQRAKSSYFSFQAPGKPTSAKAADNAIDIPRSTCDPGQTGEVMTGTGNTLPAEIESKYMGMNISGRSGNERETQNQDFGGEYEMEEDRKIGIHQFFGIEASY</sequence>
<dbReference type="AlphaFoldDB" id="A0AAD6CM94"/>
<reference evidence="2 3" key="1">
    <citation type="journal article" date="2023" name="IMA Fungus">
        <title>Comparative genomic study of the Penicillium genus elucidates a diverse pangenome and 15 lateral gene transfer events.</title>
        <authorList>
            <person name="Petersen C."/>
            <person name="Sorensen T."/>
            <person name="Nielsen M.R."/>
            <person name="Sondergaard T.E."/>
            <person name="Sorensen J.L."/>
            <person name="Fitzpatrick D.A."/>
            <person name="Frisvad J.C."/>
            <person name="Nielsen K.L."/>
        </authorList>
    </citation>
    <scope>NUCLEOTIDE SEQUENCE [LARGE SCALE GENOMIC DNA]</scope>
    <source>
        <strain evidence="2 3">IBT 35679</strain>
    </source>
</reference>
<name>A0AAD6CM94_9EURO</name>
<dbReference type="EMBL" id="JAQIZZ010000008">
    <property type="protein sequence ID" value="KAJ5526153.1"/>
    <property type="molecule type" value="Genomic_DNA"/>
</dbReference>